<keyword evidence="1" id="KW-0456">Lyase</keyword>
<dbReference type="GO" id="GO:0016829">
    <property type="term" value="F:lyase activity"/>
    <property type="evidence" value="ECO:0007669"/>
    <property type="project" value="UniProtKB-KW"/>
</dbReference>
<sequence>MSEQVVFSQLSRKFIDENDATPAEAQQVVYYSLAIGHHLGVIDCLEAALTCHGMSIWRGSPPWKPVAMPGVKWKACRSMARSSSISTMCKCWRARLMRRAPRRPRSSKNGAN</sequence>
<protein>
    <submittedName>
        <fullName evidence="1">Formate hydrogenlyase maturation protein</fullName>
    </submittedName>
</protein>
<proteinExistence type="predicted"/>
<dbReference type="Pfam" id="PF07450">
    <property type="entry name" value="HycH"/>
    <property type="match status" value="1"/>
</dbReference>
<evidence type="ECO:0000313" key="1">
    <source>
        <dbReference type="EMBL" id="VDY38973.1"/>
    </source>
</evidence>
<gene>
    <name evidence="1" type="primary">hycH</name>
    <name evidence="1" type="ORF">NCTC7102_01374</name>
</gene>
<dbReference type="Proteomes" id="UP000281393">
    <property type="component" value="Chromosome"/>
</dbReference>
<dbReference type="AlphaFoldDB" id="A0A447JDR3"/>
<dbReference type="EMBL" id="LR133909">
    <property type="protein sequence ID" value="VDY38973.1"/>
    <property type="molecule type" value="Genomic_DNA"/>
</dbReference>
<dbReference type="InterPro" id="IPR010005">
    <property type="entry name" value="Formate_DH_maturation_HycH"/>
</dbReference>
<accession>A0A447JDR3</accession>
<name>A0A447JDR3_SALET</name>
<evidence type="ECO:0000313" key="2">
    <source>
        <dbReference type="Proteomes" id="UP000281393"/>
    </source>
</evidence>
<organism evidence="1 2">
    <name type="scientific">Salmonella enterica subsp. enterica serovar Daytona</name>
    <dbReference type="NCBI Taxonomy" id="1962639"/>
    <lineage>
        <taxon>Bacteria</taxon>
        <taxon>Pseudomonadati</taxon>
        <taxon>Pseudomonadota</taxon>
        <taxon>Gammaproteobacteria</taxon>
        <taxon>Enterobacterales</taxon>
        <taxon>Enterobacteriaceae</taxon>
        <taxon>Salmonella</taxon>
    </lineage>
</organism>
<reference evidence="1 2" key="1">
    <citation type="submission" date="2018-12" db="EMBL/GenBank/DDBJ databases">
        <authorList>
            <consortium name="Pathogen Informatics"/>
        </authorList>
    </citation>
    <scope>NUCLEOTIDE SEQUENCE [LARGE SCALE GENOMIC DNA]</scope>
    <source>
        <strain evidence="1 2">NCTC7102</strain>
    </source>
</reference>